<comment type="caution">
    <text evidence="6">The sequence shown here is derived from an EMBL/GenBank/DDBJ whole genome shotgun (WGS) entry which is preliminary data.</text>
</comment>
<dbReference type="PANTHER" id="PTHR46491">
    <property type="entry name" value="CDGSH IRON SULFUR DOMAIN PROTEIN HOMOLOG"/>
    <property type="match status" value="1"/>
</dbReference>
<evidence type="ECO:0000256" key="2">
    <source>
        <dbReference type="ARBA" id="ARBA00022723"/>
    </source>
</evidence>
<evidence type="ECO:0000256" key="1">
    <source>
        <dbReference type="ARBA" id="ARBA00022714"/>
    </source>
</evidence>
<sequence>MRVLHRSSPGFRIMVISRGAPGHRARGRAARFQPTKQLFDLQVHGSIAKHSRAGATGGITMADAVRAGDRPIPVELEAGRDYFWCACGRSASQPFCDGSHRGTDITPVKYTAAAAGKVFFCTCKATGDVPRCDGSHSL</sequence>
<dbReference type="PANTHER" id="PTHR46491:SF3">
    <property type="entry name" value="CDGSH IRON-SULFUR DOMAIN-CONTAINING PROTEIN 3, MITOCHONDRIAL"/>
    <property type="match status" value="1"/>
</dbReference>
<evidence type="ECO:0000259" key="5">
    <source>
        <dbReference type="SMART" id="SM00704"/>
    </source>
</evidence>
<dbReference type="Gene3D" id="3.40.5.90">
    <property type="entry name" value="CDGSH iron-sulfur domain, mitoNEET-type"/>
    <property type="match status" value="2"/>
</dbReference>
<dbReference type="EMBL" id="AUVB01000013">
    <property type="protein sequence ID" value="KGE04955.1"/>
    <property type="molecule type" value="Genomic_DNA"/>
</dbReference>
<keyword evidence="4" id="KW-0411">Iron-sulfur</keyword>
<keyword evidence="1" id="KW-0001">2Fe-2S</keyword>
<keyword evidence="2" id="KW-0479">Metal-binding</keyword>
<dbReference type="InterPro" id="IPR042216">
    <property type="entry name" value="MitoNEET_CISD"/>
</dbReference>
<dbReference type="eggNOG" id="COG3369">
    <property type="taxonomic scope" value="Bacteria"/>
</dbReference>
<dbReference type="GO" id="GO:0051537">
    <property type="term" value="F:2 iron, 2 sulfur cluster binding"/>
    <property type="evidence" value="ECO:0007669"/>
    <property type="project" value="UniProtKB-KW"/>
</dbReference>
<evidence type="ECO:0000256" key="3">
    <source>
        <dbReference type="ARBA" id="ARBA00023004"/>
    </source>
</evidence>
<accession>A0A095VU99</accession>
<dbReference type="SMART" id="SM00704">
    <property type="entry name" value="ZnF_CDGSH"/>
    <property type="match status" value="2"/>
</dbReference>
<feature type="domain" description="Iron-binding zinc finger CDGSH type" evidence="5">
    <location>
        <begin position="107"/>
        <end position="137"/>
    </location>
</feature>
<evidence type="ECO:0000313" key="7">
    <source>
        <dbReference type="Proteomes" id="UP000029640"/>
    </source>
</evidence>
<reference evidence="6 7" key="1">
    <citation type="journal article" date="2014" name="Genome Announc.">
        <title>Genome Sequence of Gammaproteobacterial Pseudohaliea rubra Type Strain DSM 19751, Isolated from Coastal Seawater of the Mediterranean Sea.</title>
        <authorList>
            <person name="Spring S."/>
            <person name="Fiebig A."/>
            <person name="Riedel T."/>
            <person name="Goker M."/>
            <person name="Klenk H.P."/>
        </authorList>
    </citation>
    <scope>NUCLEOTIDE SEQUENCE [LARGE SCALE GENOMIC DNA]</scope>
    <source>
        <strain evidence="6 7">DSM 19751</strain>
    </source>
</reference>
<dbReference type="Proteomes" id="UP000029640">
    <property type="component" value="Unassembled WGS sequence"/>
</dbReference>
<name>A0A095VU99_9GAMM</name>
<feature type="domain" description="Iron-binding zinc finger CDGSH type" evidence="5">
    <location>
        <begin position="69"/>
        <end position="106"/>
    </location>
</feature>
<organism evidence="6 7">
    <name type="scientific">Pseudohaliea rubra DSM 19751</name>
    <dbReference type="NCBI Taxonomy" id="1265313"/>
    <lineage>
        <taxon>Bacteria</taxon>
        <taxon>Pseudomonadati</taxon>
        <taxon>Pseudomonadota</taxon>
        <taxon>Gammaproteobacteria</taxon>
        <taxon>Cellvibrionales</taxon>
        <taxon>Halieaceae</taxon>
        <taxon>Pseudohaliea</taxon>
    </lineage>
</organism>
<proteinExistence type="predicted"/>
<dbReference type="HOGENOM" id="CLU_1852413_0_0_6"/>
<keyword evidence="3" id="KW-0408">Iron</keyword>
<dbReference type="PATRIC" id="fig|1265313.6.peg.424"/>
<dbReference type="GO" id="GO:0046872">
    <property type="term" value="F:metal ion binding"/>
    <property type="evidence" value="ECO:0007669"/>
    <property type="project" value="UniProtKB-KW"/>
</dbReference>
<evidence type="ECO:0000256" key="4">
    <source>
        <dbReference type="ARBA" id="ARBA00023014"/>
    </source>
</evidence>
<keyword evidence="7" id="KW-1185">Reference proteome</keyword>
<dbReference type="Pfam" id="PF09360">
    <property type="entry name" value="zf-CDGSH"/>
    <property type="match status" value="1"/>
</dbReference>
<dbReference type="InterPro" id="IPR052950">
    <property type="entry name" value="CISD"/>
</dbReference>
<dbReference type="InterPro" id="IPR018967">
    <property type="entry name" value="FeS-contain_CDGSH-typ"/>
</dbReference>
<gene>
    <name evidence="6" type="ORF">HRUBRA_00428</name>
</gene>
<evidence type="ECO:0000313" key="6">
    <source>
        <dbReference type="EMBL" id="KGE04955.1"/>
    </source>
</evidence>
<dbReference type="AlphaFoldDB" id="A0A095VU99"/>
<dbReference type="STRING" id="1265313.HRUBRA_00428"/>
<dbReference type="GO" id="GO:0005737">
    <property type="term" value="C:cytoplasm"/>
    <property type="evidence" value="ECO:0007669"/>
    <property type="project" value="UniProtKB-ARBA"/>
</dbReference>
<protein>
    <submittedName>
        <fullName evidence="6">Putative glutamate synthetase</fullName>
    </submittedName>
</protein>